<dbReference type="AlphaFoldDB" id="A0AAD7KG53"/>
<gene>
    <name evidence="1" type="ORF">DFH07DRAFT_789680</name>
</gene>
<sequence>MEEPEYTAALSYRLDQAHVRAESLFPTEWDFGELDPRDSKHAEILAYLEHLKSFWQPRLEIPGEWTHLILPPEPEAPDQSVDLDVWFPLSLISTILSSISSQIRSVPASEFINRATSPDYVGPQFPVRYPPGTPDFAIISAMNDLLLYEGPSTGALYYLAALFIETHGCQLKIHPDVRFPSRFGAKPPSIDFALVPEWKPTSESMLRRSRKAPPCYIAWPYEPGVDAISTCCSTTLGGAPGRATSSGASYCSRIVRPSCLYIWYRFPRYDCLSRRPHRISSPVILSLPVTCRRPNRIPSLCSR</sequence>
<reference evidence="1" key="1">
    <citation type="submission" date="2023-03" db="EMBL/GenBank/DDBJ databases">
        <title>Massive genome expansion in bonnet fungi (Mycena s.s.) driven by repeated elements and novel gene families across ecological guilds.</title>
        <authorList>
            <consortium name="Lawrence Berkeley National Laboratory"/>
            <person name="Harder C.B."/>
            <person name="Miyauchi S."/>
            <person name="Viragh M."/>
            <person name="Kuo A."/>
            <person name="Thoen E."/>
            <person name="Andreopoulos B."/>
            <person name="Lu D."/>
            <person name="Skrede I."/>
            <person name="Drula E."/>
            <person name="Henrissat B."/>
            <person name="Morin E."/>
            <person name="Kohler A."/>
            <person name="Barry K."/>
            <person name="LaButti K."/>
            <person name="Morin E."/>
            <person name="Salamov A."/>
            <person name="Lipzen A."/>
            <person name="Mereny Z."/>
            <person name="Hegedus B."/>
            <person name="Baldrian P."/>
            <person name="Stursova M."/>
            <person name="Weitz H."/>
            <person name="Taylor A."/>
            <person name="Grigoriev I.V."/>
            <person name="Nagy L.G."/>
            <person name="Martin F."/>
            <person name="Kauserud H."/>
        </authorList>
    </citation>
    <scope>NUCLEOTIDE SEQUENCE</scope>
    <source>
        <strain evidence="1">CBHHK188m</strain>
    </source>
</reference>
<dbReference type="Proteomes" id="UP001215280">
    <property type="component" value="Unassembled WGS sequence"/>
</dbReference>
<keyword evidence="2" id="KW-1185">Reference proteome</keyword>
<accession>A0AAD7KG53</accession>
<proteinExistence type="predicted"/>
<organism evidence="1 2">
    <name type="scientific">Mycena maculata</name>
    <dbReference type="NCBI Taxonomy" id="230809"/>
    <lineage>
        <taxon>Eukaryota</taxon>
        <taxon>Fungi</taxon>
        <taxon>Dikarya</taxon>
        <taxon>Basidiomycota</taxon>
        <taxon>Agaricomycotina</taxon>
        <taxon>Agaricomycetes</taxon>
        <taxon>Agaricomycetidae</taxon>
        <taxon>Agaricales</taxon>
        <taxon>Marasmiineae</taxon>
        <taxon>Mycenaceae</taxon>
        <taxon>Mycena</taxon>
    </lineage>
</organism>
<dbReference type="EMBL" id="JARJLG010000002">
    <property type="protein sequence ID" value="KAJ7783938.1"/>
    <property type="molecule type" value="Genomic_DNA"/>
</dbReference>
<evidence type="ECO:0000313" key="1">
    <source>
        <dbReference type="EMBL" id="KAJ7783938.1"/>
    </source>
</evidence>
<evidence type="ECO:0000313" key="2">
    <source>
        <dbReference type="Proteomes" id="UP001215280"/>
    </source>
</evidence>
<protein>
    <submittedName>
        <fullName evidence="1">Uncharacterized protein</fullName>
    </submittedName>
</protein>
<comment type="caution">
    <text evidence="1">The sequence shown here is derived from an EMBL/GenBank/DDBJ whole genome shotgun (WGS) entry which is preliminary data.</text>
</comment>
<name>A0AAD7KG53_9AGAR</name>